<organism evidence="5">
    <name type="scientific">Thermocrinis ruber</name>
    <dbReference type="NCBI Taxonomy" id="75906"/>
    <lineage>
        <taxon>Bacteria</taxon>
        <taxon>Pseudomonadati</taxon>
        <taxon>Aquificota</taxon>
        <taxon>Aquificia</taxon>
        <taxon>Aquificales</taxon>
        <taxon>Aquificaceae</taxon>
        <taxon>Thermocrinis</taxon>
    </lineage>
</organism>
<accession>W0DFT8</accession>
<dbReference type="Pfam" id="PF00294">
    <property type="entry name" value="PfkB"/>
    <property type="match status" value="1"/>
</dbReference>
<protein>
    <submittedName>
        <fullName evidence="4">Bifunctional protein RfaE, domain I</fullName>
    </submittedName>
</protein>
<dbReference type="GO" id="GO:0016773">
    <property type="term" value="F:phosphotransferase activity, alcohol group as acceptor"/>
    <property type="evidence" value="ECO:0007669"/>
    <property type="project" value="InterPro"/>
</dbReference>
<dbReference type="InterPro" id="IPR011913">
    <property type="entry name" value="RfaE_dom_I"/>
</dbReference>
<sequence>MMKDKMLETLRKMKDLKILVVGDVMLDRYIFGRVERISPEAPVPVVEVEREEFRLGGASNVANNLANLGVKTYLAGVVGADYGRHILRGLMKSAGIEDLTVEDPQRPTTEKARVVSMSQQLLRIDWEDKRPIEGKVLKELLERLDVDVDGVIVSDYAKGVVCQQLMDRIKEKKVFISIDPRPVNKHLYFGADLMTPNEKEAKQMGGDKPVETLGWKLKEELGLKTLVITLGAKGMSLFDREYFHFPAKAKQVYDVSGAGDTAVAVLTSAYIATKDWHIACELANLCAGIVVGKLGTTPITLEEVIREIEEG</sequence>
<dbReference type="AlphaFoldDB" id="W0DFT8"/>
<feature type="domain" description="Carbohydrate kinase PfkB" evidence="3">
    <location>
        <begin position="17"/>
        <end position="298"/>
    </location>
</feature>
<keyword evidence="2" id="KW-0418">Kinase</keyword>
<proteinExistence type="predicted"/>
<dbReference type="Proteomes" id="UP000018914">
    <property type="component" value="Chromosome"/>
</dbReference>
<name>W0DFT8_9AQUI</name>
<dbReference type="STRING" id="75906.THERU_02535"/>
<dbReference type="eggNOG" id="COG2870">
    <property type="taxonomic scope" value="Bacteria"/>
</dbReference>
<dbReference type="CDD" id="cd01172">
    <property type="entry name" value="RfaE_like"/>
    <property type="match status" value="1"/>
</dbReference>
<dbReference type="PANTHER" id="PTHR46969">
    <property type="entry name" value="BIFUNCTIONAL PROTEIN HLDE"/>
    <property type="match status" value="1"/>
</dbReference>
<evidence type="ECO:0000256" key="2">
    <source>
        <dbReference type="ARBA" id="ARBA00022777"/>
    </source>
</evidence>
<evidence type="ECO:0000313" key="4">
    <source>
        <dbReference type="EMBL" id="AHE95740.1"/>
    </source>
</evidence>
<dbReference type="InterPro" id="IPR029056">
    <property type="entry name" value="Ribokinase-like"/>
</dbReference>
<keyword evidence="1" id="KW-0808">Transferase</keyword>
<dbReference type="GO" id="GO:0033786">
    <property type="term" value="F:heptose-1-phosphate adenylyltransferase activity"/>
    <property type="evidence" value="ECO:0007669"/>
    <property type="project" value="TreeGrafter"/>
</dbReference>
<dbReference type="HOGENOM" id="CLU_021150_0_1_0"/>
<dbReference type="GO" id="GO:0005829">
    <property type="term" value="C:cytosol"/>
    <property type="evidence" value="ECO:0007669"/>
    <property type="project" value="TreeGrafter"/>
</dbReference>
<dbReference type="PANTHER" id="PTHR46969:SF1">
    <property type="entry name" value="BIFUNCTIONAL PROTEIN HLDE"/>
    <property type="match status" value="1"/>
</dbReference>
<gene>
    <name evidence="4" type="ORF">THERU_02535</name>
</gene>
<dbReference type="EMBL" id="CP007028">
    <property type="protein sequence ID" value="AHE95740.1"/>
    <property type="molecule type" value="Genomic_DNA"/>
</dbReference>
<dbReference type="InterPro" id="IPR002173">
    <property type="entry name" value="Carboh/pur_kinase_PfkB_CS"/>
</dbReference>
<keyword evidence="5" id="KW-1185">Reference proteome</keyword>
<evidence type="ECO:0000256" key="1">
    <source>
        <dbReference type="ARBA" id="ARBA00022679"/>
    </source>
</evidence>
<dbReference type="PATRIC" id="fig|75906.3.peg.499"/>
<dbReference type="PROSITE" id="PS00583">
    <property type="entry name" value="PFKB_KINASES_1"/>
    <property type="match status" value="1"/>
</dbReference>
<dbReference type="SUPFAM" id="SSF53613">
    <property type="entry name" value="Ribokinase-like"/>
    <property type="match status" value="1"/>
</dbReference>
<evidence type="ECO:0000313" key="5">
    <source>
        <dbReference type="Proteomes" id="UP000018914"/>
    </source>
</evidence>
<dbReference type="GO" id="GO:0033785">
    <property type="term" value="F:heptose 7-phosphate kinase activity"/>
    <property type="evidence" value="ECO:0007669"/>
    <property type="project" value="TreeGrafter"/>
</dbReference>
<evidence type="ECO:0000259" key="3">
    <source>
        <dbReference type="Pfam" id="PF00294"/>
    </source>
</evidence>
<dbReference type="InterPro" id="IPR011611">
    <property type="entry name" value="PfkB_dom"/>
</dbReference>
<dbReference type="Gene3D" id="3.40.1190.20">
    <property type="match status" value="1"/>
</dbReference>
<reference evidence="4 5" key="1">
    <citation type="submission" date="2013-12" db="EMBL/GenBank/DDBJ databases">
        <authorList>
            <consortium name="DOE Joint Genome Institute"/>
            <person name="Eisen J."/>
            <person name="Huntemann M."/>
            <person name="Han J."/>
            <person name="Chen A."/>
            <person name="Kyrpides N."/>
            <person name="Mavromatis K."/>
            <person name="Markowitz V."/>
            <person name="Palaniappan K."/>
            <person name="Ivanova N."/>
            <person name="Schaumberg A."/>
            <person name="Pati A."/>
            <person name="Liolios K."/>
            <person name="Nordberg H.P."/>
            <person name="Cantor M.N."/>
            <person name="Hua S.X."/>
            <person name="Woyke T."/>
        </authorList>
    </citation>
    <scope>NUCLEOTIDE SEQUENCE [LARGE SCALE GENOMIC DNA]</scope>
    <source>
        <strain evidence="4 5">DSM 23557</strain>
    </source>
</reference>
<dbReference type="KEGG" id="trd:THERU_02535"/>